<dbReference type="SUPFAM" id="SSF51126">
    <property type="entry name" value="Pectin lyase-like"/>
    <property type="match status" value="1"/>
</dbReference>
<dbReference type="EMBL" id="PYMA01000002">
    <property type="protein sequence ID" value="PSW21204.1"/>
    <property type="molecule type" value="Genomic_DNA"/>
</dbReference>
<dbReference type="InterPro" id="IPR011050">
    <property type="entry name" value="Pectin_lyase_fold/virulence"/>
</dbReference>
<organism evidence="2 3">
    <name type="scientific">Photobacterium sanctipauli</name>
    <dbReference type="NCBI Taxonomy" id="1342794"/>
    <lineage>
        <taxon>Bacteria</taxon>
        <taxon>Pseudomonadati</taxon>
        <taxon>Pseudomonadota</taxon>
        <taxon>Gammaproteobacteria</taxon>
        <taxon>Vibrionales</taxon>
        <taxon>Vibrionaceae</taxon>
        <taxon>Photobacterium</taxon>
    </lineage>
</organism>
<evidence type="ECO:0008006" key="4">
    <source>
        <dbReference type="Google" id="ProtNLM"/>
    </source>
</evidence>
<accession>A0A2T3NY37</accession>
<feature type="transmembrane region" description="Helical" evidence="1">
    <location>
        <begin position="7"/>
        <end position="26"/>
    </location>
</feature>
<keyword evidence="3" id="KW-1185">Reference proteome</keyword>
<dbReference type="Proteomes" id="UP000241771">
    <property type="component" value="Unassembled WGS sequence"/>
</dbReference>
<gene>
    <name evidence="2" type="ORF">C9I98_04425</name>
</gene>
<dbReference type="InterPro" id="IPR012334">
    <property type="entry name" value="Pectin_lyas_fold"/>
</dbReference>
<evidence type="ECO:0000313" key="2">
    <source>
        <dbReference type="EMBL" id="PSW21204.1"/>
    </source>
</evidence>
<keyword evidence="1" id="KW-0812">Transmembrane</keyword>
<dbReference type="Gene3D" id="2.160.20.10">
    <property type="entry name" value="Single-stranded right-handed beta-helix, Pectin lyase-like"/>
    <property type="match status" value="1"/>
</dbReference>
<dbReference type="InterPro" id="IPR006626">
    <property type="entry name" value="PbH1"/>
</dbReference>
<sequence>MIRIINKYFYISGVIMNILLLTYLTIGVSLDNSLWITNYTDKINSSKLNLNHNKETSAPLALLNVKSLNLPTLSMDNKNGDNISNIVFVSNENQFIKEISNIEKSKKIILKNGVYTFNSTKLRTNKIKNTHSKVIITAQNDGYVDFKLNTIEGILIDTPNWQINGINFKGICPDDKKCEHGLHIVGDAKNIVISNNTFIDFNAAIKVNKKDNLYPDDGIIEYNRFHFTKPRNTATPVTPINIDHANRWLVRKNIISDFSKANGNKVSYAAFMKGGISDGIFEQNLVICSSDGKNLGTRVGLSLGGGGMSKTARRNQAEYETRNSVIRNNIIMNCNDVGVYIQKSLSAEVYNNTIYNTKGIDVRYSNSTALIINNILNGKIRSRDKAKVYKENNLTISKSYSLKKPTFNSIYKSPKDGDFSIISSDHINHYISGYVKVSDGNTDDFCNNKVNDTPYIGAVLMSTNCFN</sequence>
<dbReference type="AlphaFoldDB" id="A0A2T3NY37"/>
<evidence type="ECO:0000313" key="3">
    <source>
        <dbReference type="Proteomes" id="UP000241771"/>
    </source>
</evidence>
<name>A0A2T3NY37_9GAMM</name>
<reference evidence="2 3" key="1">
    <citation type="submission" date="2018-01" db="EMBL/GenBank/DDBJ databases">
        <title>Whole genome sequencing of Histamine producing bacteria.</title>
        <authorList>
            <person name="Butler K."/>
        </authorList>
    </citation>
    <scope>NUCLEOTIDE SEQUENCE [LARGE SCALE GENOMIC DNA]</scope>
    <source>
        <strain evidence="2 3">DSM 100436</strain>
    </source>
</reference>
<proteinExistence type="predicted"/>
<evidence type="ECO:0000256" key="1">
    <source>
        <dbReference type="SAM" id="Phobius"/>
    </source>
</evidence>
<dbReference type="SMART" id="SM00710">
    <property type="entry name" value="PbH1"/>
    <property type="match status" value="5"/>
</dbReference>
<keyword evidence="1" id="KW-1133">Transmembrane helix</keyword>
<protein>
    <recommendedName>
        <fullName evidence="4">Right handed beta helix domain-containing protein</fullName>
    </recommendedName>
</protein>
<comment type="caution">
    <text evidence="2">The sequence shown here is derived from an EMBL/GenBank/DDBJ whole genome shotgun (WGS) entry which is preliminary data.</text>
</comment>
<keyword evidence="1" id="KW-0472">Membrane</keyword>